<reference evidence="1" key="1">
    <citation type="journal article" date="2011" name="Appl. Environ. Microbiol.">
        <title>Metagenomic analysis reveals unexpected subgenomic diversity of magnetotactic bacteria within the phylum Nitrospirae.</title>
        <authorList>
            <person name="Lin W."/>
            <person name="Jogler C."/>
            <person name="Schuler D."/>
            <person name="Pan Y."/>
        </authorList>
    </citation>
    <scope>NUCLEOTIDE SEQUENCE</scope>
</reference>
<gene>
    <name evidence="1" type="ORF">LW2_0020</name>
</gene>
<proteinExistence type="predicted"/>
<evidence type="ECO:0000313" key="1">
    <source>
        <dbReference type="EMBL" id="ADI87677.1"/>
    </source>
</evidence>
<organism evidence="1">
    <name type="scientific">uncultured Nitrospirae bacterium MY2-3C</name>
    <dbReference type="NCBI Taxonomy" id="798577"/>
    <lineage>
        <taxon>Bacteria</taxon>
        <taxon>Pseudomonadati</taxon>
        <taxon>Nitrospirota</taxon>
        <taxon>environmental samples</taxon>
    </lineage>
</organism>
<dbReference type="EMBL" id="HM454280">
    <property type="protein sequence ID" value="ADI87677.1"/>
    <property type="molecule type" value="Genomic_DNA"/>
</dbReference>
<sequence>MRLIGIYAAVTPPSYGEIYTPAVPSLPIVIRPLLIWDGSISLIKQDCCFPYRGRRGTWPPP</sequence>
<dbReference type="AlphaFoldDB" id="D9MNY8"/>
<accession>D9MNY8</accession>
<protein>
    <submittedName>
        <fullName evidence="1">Uncharacterized protein</fullName>
    </submittedName>
</protein>
<name>D9MNY8_9BACT</name>